<feature type="non-terminal residue" evidence="1">
    <location>
        <position position="1"/>
    </location>
</feature>
<protein>
    <submittedName>
        <fullName evidence="1">Uncharacterized protein</fullName>
    </submittedName>
</protein>
<dbReference type="AlphaFoldDB" id="A0A0F9AUK7"/>
<dbReference type="EMBL" id="LAZR01052805">
    <property type="protein sequence ID" value="KKK82139.1"/>
    <property type="molecule type" value="Genomic_DNA"/>
</dbReference>
<evidence type="ECO:0000313" key="1">
    <source>
        <dbReference type="EMBL" id="KKK82139.1"/>
    </source>
</evidence>
<proteinExistence type="predicted"/>
<sequence length="55" mass="6316">IPVCKDCDVSLRFDGYASMGGNHSNYYKCPKCERVVTIYDYDLPHIEVKAPTKKF</sequence>
<gene>
    <name evidence="1" type="ORF">LCGC14_2806350</name>
</gene>
<comment type="caution">
    <text evidence="1">The sequence shown here is derived from an EMBL/GenBank/DDBJ whole genome shotgun (WGS) entry which is preliminary data.</text>
</comment>
<organism evidence="1">
    <name type="scientific">marine sediment metagenome</name>
    <dbReference type="NCBI Taxonomy" id="412755"/>
    <lineage>
        <taxon>unclassified sequences</taxon>
        <taxon>metagenomes</taxon>
        <taxon>ecological metagenomes</taxon>
    </lineage>
</organism>
<reference evidence="1" key="1">
    <citation type="journal article" date="2015" name="Nature">
        <title>Complex archaea that bridge the gap between prokaryotes and eukaryotes.</title>
        <authorList>
            <person name="Spang A."/>
            <person name="Saw J.H."/>
            <person name="Jorgensen S.L."/>
            <person name="Zaremba-Niedzwiedzka K."/>
            <person name="Martijn J."/>
            <person name="Lind A.E."/>
            <person name="van Eijk R."/>
            <person name="Schleper C."/>
            <person name="Guy L."/>
            <person name="Ettema T.J."/>
        </authorList>
    </citation>
    <scope>NUCLEOTIDE SEQUENCE</scope>
</reference>
<name>A0A0F9AUK7_9ZZZZ</name>
<accession>A0A0F9AUK7</accession>